<dbReference type="Proteomes" id="UP000190951">
    <property type="component" value="Chromosome"/>
</dbReference>
<dbReference type="CDD" id="cd00085">
    <property type="entry name" value="HNHc"/>
    <property type="match status" value="1"/>
</dbReference>
<protein>
    <submittedName>
        <fullName evidence="1">Uncharacterized protein</fullName>
    </submittedName>
</protein>
<organism evidence="1 2">
    <name type="scientific">Clostridium felsineum</name>
    <dbReference type="NCBI Taxonomy" id="36839"/>
    <lineage>
        <taxon>Bacteria</taxon>
        <taxon>Bacillati</taxon>
        <taxon>Bacillota</taxon>
        <taxon>Clostridia</taxon>
        <taxon>Eubacteriales</taxon>
        <taxon>Clostridiaceae</taxon>
        <taxon>Clostridium</taxon>
    </lineage>
</organism>
<dbReference type="RefSeq" id="WP_077832817.1">
    <property type="nucleotide sequence ID" value="NZ_CP096983.1"/>
</dbReference>
<dbReference type="EMBL" id="CP096983">
    <property type="protein sequence ID" value="URZ11513.1"/>
    <property type="molecule type" value="Genomic_DNA"/>
</dbReference>
<dbReference type="STRING" id="84029.CROST_35640"/>
<sequence>MAKYSILQNFYASSKWRSLRFNLIMERSNSKGIVICEKCKKPILKPIDVHGHHKIELTPENVNDYSISLNPDNIELICHECHDKEHHRFGYRPSKRVYLVYGPPMSGKSTFVKENMERGDLVIDMDKLYKAISLQSNYDKPDNLLMNVIGVRNLLIDNVKTRYGKWYNAWIVGGYADKYKREMTADALGAELVYMDVSKEECYSRLKQDEERQYRIKEWQEYIDRWFQSYSV</sequence>
<gene>
    <name evidence="1" type="ORF">CROST_022300</name>
</gene>
<accession>A0A1S8L020</accession>
<keyword evidence="2" id="KW-1185">Reference proteome</keyword>
<dbReference type="KEGG" id="crw:CROST_022300"/>
<dbReference type="InterPro" id="IPR027417">
    <property type="entry name" value="P-loop_NTPase"/>
</dbReference>
<dbReference type="AlphaFoldDB" id="A0A1S8L020"/>
<dbReference type="Gene3D" id="3.40.50.300">
    <property type="entry name" value="P-loop containing nucleotide triphosphate hydrolases"/>
    <property type="match status" value="1"/>
</dbReference>
<reference evidence="1 2" key="1">
    <citation type="submission" date="2022-04" db="EMBL/GenBank/DDBJ databases">
        <title>Genome sequence of C. roseum typestrain.</title>
        <authorList>
            <person name="Poehlein A."/>
            <person name="Schoch T."/>
            <person name="Duerre P."/>
            <person name="Daniel R."/>
        </authorList>
    </citation>
    <scope>NUCLEOTIDE SEQUENCE [LARGE SCALE GENOMIC DNA]</scope>
    <source>
        <strain evidence="1 2">DSM 7320</strain>
    </source>
</reference>
<evidence type="ECO:0000313" key="2">
    <source>
        <dbReference type="Proteomes" id="UP000190951"/>
    </source>
</evidence>
<proteinExistence type="predicted"/>
<dbReference type="Pfam" id="PF01844">
    <property type="entry name" value="HNH"/>
    <property type="match status" value="1"/>
</dbReference>
<dbReference type="InterPro" id="IPR003615">
    <property type="entry name" value="HNH_nuc"/>
</dbReference>
<dbReference type="InterPro" id="IPR002711">
    <property type="entry name" value="HNH"/>
</dbReference>
<name>A0A1S8L020_9CLOT</name>
<dbReference type="GO" id="GO:0003676">
    <property type="term" value="F:nucleic acid binding"/>
    <property type="evidence" value="ECO:0007669"/>
    <property type="project" value="InterPro"/>
</dbReference>
<evidence type="ECO:0000313" key="1">
    <source>
        <dbReference type="EMBL" id="URZ11513.1"/>
    </source>
</evidence>
<dbReference type="SUPFAM" id="SSF52540">
    <property type="entry name" value="P-loop containing nucleoside triphosphate hydrolases"/>
    <property type="match status" value="1"/>
</dbReference>
<dbReference type="GO" id="GO:0004519">
    <property type="term" value="F:endonuclease activity"/>
    <property type="evidence" value="ECO:0007669"/>
    <property type="project" value="InterPro"/>
</dbReference>
<dbReference type="GO" id="GO:0008270">
    <property type="term" value="F:zinc ion binding"/>
    <property type="evidence" value="ECO:0007669"/>
    <property type="project" value="InterPro"/>
</dbReference>